<evidence type="ECO:0000313" key="2">
    <source>
        <dbReference type="Proteomes" id="UP000007463"/>
    </source>
</evidence>
<dbReference type="Proteomes" id="UP000007463">
    <property type="component" value="Chromosome"/>
</dbReference>
<evidence type="ECO:0008006" key="3">
    <source>
        <dbReference type="Google" id="ProtNLM"/>
    </source>
</evidence>
<dbReference type="HOGENOM" id="CLU_1088896_0_0_10"/>
<dbReference type="OrthoDB" id="976186at2"/>
<protein>
    <recommendedName>
        <fullName evidence="3">MBL fold metallo-hydrolase</fullName>
    </recommendedName>
</protein>
<gene>
    <name evidence="1" type="ordered locus">Fluta_2390</name>
</gene>
<dbReference type="RefSeq" id="WP_013687146.1">
    <property type="nucleotide sequence ID" value="NC_015321.1"/>
</dbReference>
<dbReference type="KEGG" id="fte:Fluta_2390"/>
<dbReference type="eggNOG" id="COG2220">
    <property type="taxonomic scope" value="Bacteria"/>
</dbReference>
<dbReference type="Gene3D" id="3.60.15.10">
    <property type="entry name" value="Ribonuclease Z/Hydroxyacylglutathione hydrolase-like"/>
    <property type="match status" value="1"/>
</dbReference>
<reference evidence="2" key="2">
    <citation type="submission" date="2011-02" db="EMBL/GenBank/DDBJ databases">
        <title>The complete genome of Fluviicola taffensis DSM 16823.</title>
        <authorList>
            <consortium name="US DOE Joint Genome Institute (JGI-PGF)"/>
            <person name="Lucas S."/>
            <person name="Copeland A."/>
            <person name="Lapidus A."/>
            <person name="Bruce D."/>
            <person name="Goodwin L."/>
            <person name="Pitluck S."/>
            <person name="Kyrpides N."/>
            <person name="Mavromatis K."/>
            <person name="Ivanova N."/>
            <person name="Mikhailova N."/>
            <person name="Pagani I."/>
            <person name="Chertkov O."/>
            <person name="Detter J.C."/>
            <person name="Han C."/>
            <person name="Tapia R."/>
            <person name="Land M."/>
            <person name="Hauser L."/>
            <person name="Markowitz V."/>
            <person name="Cheng J.-F."/>
            <person name="Hugenholtz P."/>
            <person name="Woyke T."/>
            <person name="Wu D."/>
            <person name="Tindall B."/>
            <person name="Pomrenke H.G."/>
            <person name="Brambilla E."/>
            <person name="Klenk H.-P."/>
            <person name="Eisen J.A."/>
        </authorList>
    </citation>
    <scope>NUCLEOTIDE SEQUENCE [LARGE SCALE GENOMIC DNA]</scope>
    <source>
        <strain evidence="2">DSM 16823 / RW262 / RW262</strain>
    </source>
</reference>
<dbReference type="EMBL" id="CP002542">
    <property type="protein sequence ID" value="AEA44376.1"/>
    <property type="molecule type" value="Genomic_DNA"/>
</dbReference>
<dbReference type="InterPro" id="IPR036866">
    <property type="entry name" value="RibonucZ/Hydroxyglut_hydro"/>
</dbReference>
<dbReference type="SUPFAM" id="SSF56281">
    <property type="entry name" value="Metallo-hydrolase/oxidoreductase"/>
    <property type="match status" value="1"/>
</dbReference>
<evidence type="ECO:0000313" key="1">
    <source>
        <dbReference type="EMBL" id="AEA44376.1"/>
    </source>
</evidence>
<proteinExistence type="predicted"/>
<reference evidence="1 2" key="1">
    <citation type="journal article" date="2011" name="Stand. Genomic Sci.">
        <title>Complete genome sequence of the gliding freshwater bacterium Fluviicola taffensis type strain (RW262).</title>
        <authorList>
            <person name="Woyke T."/>
            <person name="Chertkov O."/>
            <person name="Lapidus A."/>
            <person name="Nolan M."/>
            <person name="Lucas S."/>
            <person name="Del Rio T.G."/>
            <person name="Tice H."/>
            <person name="Cheng J.F."/>
            <person name="Tapia R."/>
            <person name="Han C."/>
            <person name="Goodwin L."/>
            <person name="Pitluck S."/>
            <person name="Liolios K."/>
            <person name="Pagani I."/>
            <person name="Ivanova N."/>
            <person name="Huntemann M."/>
            <person name="Mavromatis K."/>
            <person name="Mikhailova N."/>
            <person name="Pati A."/>
            <person name="Chen A."/>
            <person name="Palaniappan K."/>
            <person name="Land M."/>
            <person name="Hauser L."/>
            <person name="Brambilla E.M."/>
            <person name="Rohde M."/>
            <person name="Mwirichia R."/>
            <person name="Sikorski J."/>
            <person name="Tindall B.J."/>
            <person name="Goker M."/>
            <person name="Bristow J."/>
            <person name="Eisen J.A."/>
            <person name="Markowitz V."/>
            <person name="Hugenholtz P."/>
            <person name="Klenk H.P."/>
            <person name="Kyrpides N.C."/>
        </authorList>
    </citation>
    <scope>NUCLEOTIDE SEQUENCE [LARGE SCALE GENOMIC DNA]</scope>
    <source>
        <strain evidence="2">DSM 16823 / RW262 / RW262</strain>
    </source>
</reference>
<sequence length="232" mass="26396">MKFRKLNDDCSWLWELNGLKIIVDPWFTPSQIDGHRLFSEQFHQTPQPSVSSLTQIDFLFISNPFTDHCNKETLLQFDSSIPVIAKRSILKKIGKWNHFNSLIGLEDSPIVVTEYKPSQFLDLVHSAYLFELKDGTILFAPHGAKTKQLPKADILISTTTLYHLPFWLGGTVNLGIKSAKTLYERCGAELFLSTHDERKLGKGLVEKLAIKDYVSDADFVTYLKSGQEISFD</sequence>
<dbReference type="AlphaFoldDB" id="F2ICD0"/>
<dbReference type="Pfam" id="PF13483">
    <property type="entry name" value="Lactamase_B_3"/>
    <property type="match status" value="1"/>
</dbReference>
<accession>F2ICD0</accession>
<organism evidence="1 2">
    <name type="scientific">Fluviicola taffensis (strain DSM 16823 / NCIMB 13979 / RW262)</name>
    <dbReference type="NCBI Taxonomy" id="755732"/>
    <lineage>
        <taxon>Bacteria</taxon>
        <taxon>Pseudomonadati</taxon>
        <taxon>Bacteroidota</taxon>
        <taxon>Flavobacteriia</taxon>
        <taxon>Flavobacteriales</taxon>
        <taxon>Crocinitomicaceae</taxon>
        <taxon>Fluviicola</taxon>
    </lineage>
</organism>
<dbReference type="PANTHER" id="PTHR36142:SF2">
    <property type="entry name" value="METALLO-HYDROLASE_OXIDOREDUCTASE SUPERFAMILY PROTEIN"/>
    <property type="match status" value="1"/>
</dbReference>
<keyword evidence="2" id="KW-1185">Reference proteome</keyword>
<dbReference type="PANTHER" id="PTHR36142">
    <property type="entry name" value="METALLO-HYDROLASE/OXIDOREDUCTASE SUPERFAMILY PROTEIN"/>
    <property type="match status" value="1"/>
</dbReference>
<name>F2ICD0_FLUTR</name>
<dbReference type="STRING" id="755732.Fluta_2390"/>